<feature type="region of interest" description="Disordered" evidence="10">
    <location>
        <begin position="1"/>
        <end position="20"/>
    </location>
</feature>
<proteinExistence type="predicted"/>
<keyword evidence="3" id="KW-1003">Cell membrane</keyword>
<comment type="subcellular location">
    <subcellularLocation>
        <location evidence="1">Cell membrane</location>
        <topology evidence="1">Multi-pass membrane protein</topology>
    </subcellularLocation>
</comment>
<keyword evidence="9 11" id="KW-0472">Membrane</keyword>
<evidence type="ECO:0000256" key="3">
    <source>
        <dbReference type="ARBA" id="ARBA00022475"/>
    </source>
</evidence>
<dbReference type="Gene3D" id="3.40.50.300">
    <property type="entry name" value="P-loop containing nucleotide triphosphate hydrolases"/>
    <property type="match status" value="1"/>
</dbReference>
<dbReference type="EMBL" id="LC122485">
    <property type="protein sequence ID" value="BAU50927.1"/>
    <property type="molecule type" value="Genomic_DNA"/>
</dbReference>
<dbReference type="SUPFAM" id="SSF52540">
    <property type="entry name" value="P-loop containing nucleoside triphosphate hydrolases"/>
    <property type="match status" value="1"/>
</dbReference>
<feature type="transmembrane region" description="Helical" evidence="11">
    <location>
        <begin position="160"/>
        <end position="179"/>
    </location>
</feature>
<keyword evidence="4" id="KW-0997">Cell inner membrane</keyword>
<reference evidence="14" key="1">
    <citation type="submission" date="2016-02" db="EMBL/GenBank/DDBJ databases">
        <title>BD-12 biosynthetic gene cluster.</title>
        <authorList>
            <person name="Maruyama C."/>
            <person name="Niikura H."/>
            <person name="Izumikawa M."/>
            <person name="Hashimoto J."/>
            <person name="Shin-ya K."/>
            <person name="Komatsu M."/>
            <person name="Ikeda H."/>
            <person name="Kuroda M."/>
            <person name="Sekizuka T."/>
            <person name="Ishikawa J."/>
            <person name="Hamano Y."/>
        </authorList>
    </citation>
    <scope>NUCLEOTIDE SEQUENCE</scope>
    <source>
        <strain evidence="14">NBRC 13826</strain>
    </source>
</reference>
<dbReference type="InterPro" id="IPR027417">
    <property type="entry name" value="P-loop_NTPase"/>
</dbReference>
<dbReference type="GO" id="GO:0005886">
    <property type="term" value="C:plasma membrane"/>
    <property type="evidence" value="ECO:0007669"/>
    <property type="project" value="UniProtKB-SubCell"/>
</dbReference>
<dbReference type="RefSeq" id="WP_069885198.1">
    <property type="nucleotide sequence ID" value="NZ_BDGW01000038.1"/>
</dbReference>
<dbReference type="AlphaFoldDB" id="A0A125SZC3"/>
<dbReference type="CDD" id="cd07346">
    <property type="entry name" value="ABC_6TM_exporters"/>
    <property type="match status" value="1"/>
</dbReference>
<evidence type="ECO:0000256" key="9">
    <source>
        <dbReference type="ARBA" id="ARBA00023136"/>
    </source>
</evidence>
<dbReference type="SMART" id="SM00382">
    <property type="entry name" value="AAA"/>
    <property type="match status" value="1"/>
</dbReference>
<dbReference type="PROSITE" id="PS50893">
    <property type="entry name" value="ABC_TRANSPORTER_2"/>
    <property type="match status" value="1"/>
</dbReference>
<keyword evidence="8 11" id="KW-1133">Transmembrane helix</keyword>
<protein>
    <submittedName>
        <fullName evidence="14">ABC transporter</fullName>
    </submittedName>
</protein>
<dbReference type="PROSITE" id="PS50929">
    <property type="entry name" value="ABC_TM1F"/>
    <property type="match status" value="1"/>
</dbReference>
<dbReference type="PANTHER" id="PTHR43394">
    <property type="entry name" value="ATP-DEPENDENT PERMEASE MDL1, MITOCHONDRIAL"/>
    <property type="match status" value="1"/>
</dbReference>
<dbReference type="SUPFAM" id="SSF90123">
    <property type="entry name" value="ABC transporter transmembrane region"/>
    <property type="match status" value="1"/>
</dbReference>
<dbReference type="Pfam" id="PF00005">
    <property type="entry name" value="ABC_tran"/>
    <property type="match status" value="1"/>
</dbReference>
<dbReference type="OrthoDB" id="9806127at2"/>
<evidence type="ECO:0000256" key="6">
    <source>
        <dbReference type="ARBA" id="ARBA00022741"/>
    </source>
</evidence>
<dbReference type="Pfam" id="PF00664">
    <property type="entry name" value="ABC_membrane"/>
    <property type="match status" value="1"/>
</dbReference>
<dbReference type="InterPro" id="IPR003593">
    <property type="entry name" value="AAA+_ATPase"/>
</dbReference>
<organism evidence="14">
    <name type="scientific">Streptomyces luteocolor</name>
    <dbReference type="NCBI Taxonomy" id="285500"/>
    <lineage>
        <taxon>Bacteria</taxon>
        <taxon>Bacillati</taxon>
        <taxon>Actinomycetota</taxon>
        <taxon>Actinomycetes</taxon>
        <taxon>Kitasatosporales</taxon>
        <taxon>Streptomycetaceae</taxon>
        <taxon>Streptomyces</taxon>
    </lineage>
</organism>
<evidence type="ECO:0000256" key="2">
    <source>
        <dbReference type="ARBA" id="ARBA00022448"/>
    </source>
</evidence>
<evidence type="ECO:0000256" key="4">
    <source>
        <dbReference type="ARBA" id="ARBA00022519"/>
    </source>
</evidence>
<keyword evidence="7" id="KW-0067">ATP-binding</keyword>
<keyword evidence="6" id="KW-0547">Nucleotide-binding</keyword>
<dbReference type="InterPro" id="IPR036640">
    <property type="entry name" value="ABC1_TM_sf"/>
</dbReference>
<dbReference type="FunFam" id="3.40.50.300:FF:001001">
    <property type="entry name" value="Multidrug ABC transporter ATP-binding protein"/>
    <property type="match status" value="1"/>
</dbReference>
<dbReference type="GO" id="GO:0015421">
    <property type="term" value="F:ABC-type oligopeptide transporter activity"/>
    <property type="evidence" value="ECO:0007669"/>
    <property type="project" value="TreeGrafter"/>
</dbReference>
<evidence type="ECO:0000259" key="13">
    <source>
        <dbReference type="PROSITE" id="PS50929"/>
    </source>
</evidence>
<evidence type="ECO:0000313" key="14">
    <source>
        <dbReference type="EMBL" id="BAU50927.1"/>
    </source>
</evidence>
<feature type="domain" description="ABC transporter" evidence="12">
    <location>
        <begin position="358"/>
        <end position="601"/>
    </location>
</feature>
<keyword evidence="5 11" id="KW-0812">Transmembrane</keyword>
<evidence type="ECO:0000259" key="12">
    <source>
        <dbReference type="PROSITE" id="PS50893"/>
    </source>
</evidence>
<feature type="transmembrane region" description="Helical" evidence="11">
    <location>
        <begin position="78"/>
        <end position="99"/>
    </location>
</feature>
<dbReference type="Gene3D" id="1.20.1560.10">
    <property type="entry name" value="ABC transporter type 1, transmembrane domain"/>
    <property type="match status" value="1"/>
</dbReference>
<accession>A0A125SZC3</accession>
<dbReference type="GO" id="GO:0005524">
    <property type="term" value="F:ATP binding"/>
    <property type="evidence" value="ECO:0007669"/>
    <property type="project" value="UniProtKB-KW"/>
</dbReference>
<dbReference type="InterPro" id="IPR039421">
    <property type="entry name" value="Type_1_exporter"/>
</dbReference>
<evidence type="ECO:0000256" key="8">
    <source>
        <dbReference type="ARBA" id="ARBA00022989"/>
    </source>
</evidence>
<keyword evidence="2" id="KW-0813">Transport</keyword>
<sequence>MTTQTTDTPVAASGDAPGQTRLPLAGRPEVAHWFWTFVRHNRGRITAMLTLFCLALVAGLVGPRLLGHLVESVQRGTSAFRVDVIALAFVGILAAQAVLTRFAQVQTTLLGEKVLAEIRESFVRRVTRLPLGTVESVGTGDLLSRATSDVDRLNDGIRLALPRILMAAVTLVLTVAAMLLTSPLLSLSLLIGLPLAVFSTRWYRPRANRGYEHLLRDEAEVLASTHETVRGAATVESLGLGRRRLAHHGDAVAQIVRHRQRITWLQTIWYPALDLSTMLPLAVTLLAGGAAYRADLVGLAEITAMVLYVQSLNGPLVELLSWTDELQIGNAALRRILGVERLPVERSDQGAVPDGRDIRLRGVRFEYEAGREVLHGIDLDIAPGERIAVVGTSGAGKSTLGKLLAGVHHPTEGVLEIGGAPVERMSVDTLRREVALVTQENHVFAGTLRSNMTLPERAPRTAGDDTGWSDADLWSALRTVGLEEWVRSLPEGLDTPIATDGTDVPAATAQQLALARLLLADPHTLVLDEATALMDPSASRQVERSMAALLVGRSVISIVHRLDSVQGADRIAVMDGGRIVEIGSHADLLRLDGAYARLWSSWSVAVRR</sequence>
<feature type="transmembrane region" description="Helical" evidence="11">
    <location>
        <begin position="45"/>
        <end position="66"/>
    </location>
</feature>
<dbReference type="PANTHER" id="PTHR43394:SF1">
    <property type="entry name" value="ATP-BINDING CASSETTE SUB-FAMILY B MEMBER 10, MITOCHONDRIAL"/>
    <property type="match status" value="1"/>
</dbReference>
<dbReference type="GO" id="GO:0016887">
    <property type="term" value="F:ATP hydrolysis activity"/>
    <property type="evidence" value="ECO:0007669"/>
    <property type="project" value="InterPro"/>
</dbReference>
<evidence type="ECO:0000256" key="11">
    <source>
        <dbReference type="SAM" id="Phobius"/>
    </source>
</evidence>
<evidence type="ECO:0000256" key="5">
    <source>
        <dbReference type="ARBA" id="ARBA00022692"/>
    </source>
</evidence>
<feature type="domain" description="ABC transmembrane type-1" evidence="13">
    <location>
        <begin position="47"/>
        <end position="327"/>
    </location>
</feature>
<dbReference type="InterPro" id="IPR011527">
    <property type="entry name" value="ABC1_TM_dom"/>
</dbReference>
<evidence type="ECO:0000256" key="1">
    <source>
        <dbReference type="ARBA" id="ARBA00004651"/>
    </source>
</evidence>
<evidence type="ECO:0000256" key="7">
    <source>
        <dbReference type="ARBA" id="ARBA00022840"/>
    </source>
</evidence>
<dbReference type="InterPro" id="IPR003439">
    <property type="entry name" value="ABC_transporter-like_ATP-bd"/>
</dbReference>
<name>A0A125SZC3_9ACTN</name>
<evidence type="ECO:0000256" key="10">
    <source>
        <dbReference type="SAM" id="MobiDB-lite"/>
    </source>
</evidence>